<evidence type="ECO:0000256" key="1">
    <source>
        <dbReference type="SAM" id="Phobius"/>
    </source>
</evidence>
<name>A0A564Z9H2_HYMDI</name>
<reference evidence="2 3" key="1">
    <citation type="submission" date="2019-07" db="EMBL/GenBank/DDBJ databases">
        <authorList>
            <person name="Jastrzebski P J."/>
            <person name="Paukszto L."/>
            <person name="Jastrzebski P J."/>
        </authorList>
    </citation>
    <scope>NUCLEOTIDE SEQUENCE [LARGE SCALE GENOMIC DNA]</scope>
    <source>
        <strain evidence="2 3">WMS-il1</strain>
    </source>
</reference>
<keyword evidence="1" id="KW-0812">Transmembrane</keyword>
<sequence length="65" mass="7681">MVIALWMVVLLEALVNGIKTTLILLSANFPIISFWFFQIIFTCLRFILIRISNFSVHRMIRKPDR</sequence>
<dbReference type="Proteomes" id="UP000321570">
    <property type="component" value="Unassembled WGS sequence"/>
</dbReference>
<dbReference type="AlphaFoldDB" id="A0A564Z9H2"/>
<gene>
    <name evidence="2" type="ORF">WMSIL1_LOCUS13886</name>
</gene>
<evidence type="ECO:0000313" key="2">
    <source>
        <dbReference type="EMBL" id="VUZ56145.1"/>
    </source>
</evidence>
<protein>
    <submittedName>
        <fullName evidence="2">Uncharacterized protein</fullName>
    </submittedName>
</protein>
<feature type="transmembrane region" description="Helical" evidence="1">
    <location>
        <begin position="27"/>
        <end position="48"/>
    </location>
</feature>
<keyword evidence="1" id="KW-1133">Transmembrane helix</keyword>
<organism evidence="2 3">
    <name type="scientific">Hymenolepis diminuta</name>
    <name type="common">Rat tapeworm</name>
    <dbReference type="NCBI Taxonomy" id="6216"/>
    <lineage>
        <taxon>Eukaryota</taxon>
        <taxon>Metazoa</taxon>
        <taxon>Spiralia</taxon>
        <taxon>Lophotrochozoa</taxon>
        <taxon>Platyhelminthes</taxon>
        <taxon>Cestoda</taxon>
        <taxon>Eucestoda</taxon>
        <taxon>Cyclophyllidea</taxon>
        <taxon>Hymenolepididae</taxon>
        <taxon>Hymenolepis</taxon>
    </lineage>
</organism>
<keyword evidence="1" id="KW-0472">Membrane</keyword>
<proteinExistence type="predicted"/>
<accession>A0A564Z9H2</accession>
<dbReference type="EMBL" id="CABIJS010000699">
    <property type="protein sequence ID" value="VUZ56145.1"/>
    <property type="molecule type" value="Genomic_DNA"/>
</dbReference>
<keyword evidence="3" id="KW-1185">Reference proteome</keyword>
<evidence type="ECO:0000313" key="3">
    <source>
        <dbReference type="Proteomes" id="UP000321570"/>
    </source>
</evidence>